<proteinExistence type="inferred from homology"/>
<evidence type="ECO:0000256" key="8">
    <source>
        <dbReference type="SAM" id="Phobius"/>
    </source>
</evidence>
<evidence type="ECO:0000256" key="1">
    <source>
        <dbReference type="ARBA" id="ARBA00004651"/>
    </source>
</evidence>
<keyword evidence="4" id="KW-1003">Cell membrane</keyword>
<dbReference type="InterPro" id="IPR002549">
    <property type="entry name" value="AI-2E-like"/>
</dbReference>
<dbReference type="AlphaFoldDB" id="A0A1X0Y419"/>
<name>A0A1X0Y419_9BACT</name>
<feature type="transmembrane region" description="Helical" evidence="8">
    <location>
        <begin position="35"/>
        <end position="57"/>
    </location>
</feature>
<organism evidence="9 10">
    <name type="scientific">Geothermobacter hydrogeniphilus</name>
    <dbReference type="NCBI Taxonomy" id="1969733"/>
    <lineage>
        <taxon>Bacteria</taxon>
        <taxon>Pseudomonadati</taxon>
        <taxon>Thermodesulfobacteriota</taxon>
        <taxon>Desulfuromonadia</taxon>
        <taxon>Desulfuromonadales</taxon>
        <taxon>Geothermobacteraceae</taxon>
        <taxon>Geothermobacter</taxon>
    </lineage>
</organism>
<dbReference type="GO" id="GO:0005886">
    <property type="term" value="C:plasma membrane"/>
    <property type="evidence" value="ECO:0007669"/>
    <property type="project" value="UniProtKB-SubCell"/>
</dbReference>
<dbReference type="PANTHER" id="PTHR21716:SF53">
    <property type="entry name" value="PERMEASE PERM-RELATED"/>
    <property type="match status" value="1"/>
</dbReference>
<sequence length="370" mass="41089">MSLTRTQLLLIYLVLTAGIASGLALFTSASRITELLHVATTGIVLPVLLSLVLAFLLEPLVRRFERGPFNRTASIFLVSLLTAILVYLAGRWLSPHWLAMWGSLRTDLPRYLARGIELLNQFEVRLNEYFPFVSGLDLPGRGRVLAEHLFNEILSHTTGSALRLGSLMLLVPLFTFFFLRDGQKIIRFSVSLAPNRYYEMAHDLSYLISRQLSHFVRGRILEAVIVGIVVGFGLSFTDIRYAPLLGLFAGVTNLVPYLGPIVGMIPGILIALVDLGMGGQFWWILATYLLIGQIILDNFILIPILISHVSNLHPLWVIIAIIMGGKLYGVLGMIIGVPVASIIKIIIIEIRYYRRTFALPLASQDGELPG</sequence>
<accession>A0A1X0Y419</accession>
<keyword evidence="7 8" id="KW-0472">Membrane</keyword>
<dbReference type="Proteomes" id="UP000193136">
    <property type="component" value="Unassembled WGS sequence"/>
</dbReference>
<keyword evidence="10" id="KW-1185">Reference proteome</keyword>
<comment type="similarity">
    <text evidence="2">Belongs to the autoinducer-2 exporter (AI-2E) (TC 2.A.86) family.</text>
</comment>
<evidence type="ECO:0000256" key="2">
    <source>
        <dbReference type="ARBA" id="ARBA00009773"/>
    </source>
</evidence>
<dbReference type="EMBL" id="NAAD01000010">
    <property type="protein sequence ID" value="ORJ59893.1"/>
    <property type="molecule type" value="Genomic_DNA"/>
</dbReference>
<feature type="transmembrane region" description="Helical" evidence="8">
    <location>
        <begin position="318"/>
        <end position="347"/>
    </location>
</feature>
<evidence type="ECO:0000256" key="7">
    <source>
        <dbReference type="ARBA" id="ARBA00023136"/>
    </source>
</evidence>
<feature type="transmembrane region" description="Helical" evidence="8">
    <location>
        <begin position="282"/>
        <end position="306"/>
    </location>
</feature>
<keyword evidence="3" id="KW-0813">Transport</keyword>
<keyword evidence="5 8" id="KW-0812">Transmembrane</keyword>
<feature type="transmembrane region" description="Helical" evidence="8">
    <location>
        <begin position="69"/>
        <end position="90"/>
    </location>
</feature>
<evidence type="ECO:0000313" key="9">
    <source>
        <dbReference type="EMBL" id="ORJ59893.1"/>
    </source>
</evidence>
<gene>
    <name evidence="9" type="ORF">B5V00_09345</name>
</gene>
<dbReference type="GO" id="GO:0055085">
    <property type="term" value="P:transmembrane transport"/>
    <property type="evidence" value="ECO:0007669"/>
    <property type="project" value="TreeGrafter"/>
</dbReference>
<feature type="transmembrane region" description="Helical" evidence="8">
    <location>
        <begin position="220"/>
        <end position="237"/>
    </location>
</feature>
<evidence type="ECO:0000256" key="3">
    <source>
        <dbReference type="ARBA" id="ARBA00022448"/>
    </source>
</evidence>
<evidence type="ECO:0000256" key="5">
    <source>
        <dbReference type="ARBA" id="ARBA00022692"/>
    </source>
</evidence>
<dbReference type="Pfam" id="PF01594">
    <property type="entry name" value="AI-2E_transport"/>
    <property type="match status" value="1"/>
</dbReference>
<feature type="transmembrane region" description="Helical" evidence="8">
    <location>
        <begin position="9"/>
        <end position="29"/>
    </location>
</feature>
<evidence type="ECO:0000313" key="10">
    <source>
        <dbReference type="Proteomes" id="UP000193136"/>
    </source>
</evidence>
<feature type="transmembrane region" description="Helical" evidence="8">
    <location>
        <begin position="257"/>
        <end position="275"/>
    </location>
</feature>
<evidence type="ECO:0000256" key="4">
    <source>
        <dbReference type="ARBA" id="ARBA00022475"/>
    </source>
</evidence>
<dbReference type="OrthoDB" id="1010875at2"/>
<keyword evidence="6 8" id="KW-1133">Transmembrane helix</keyword>
<reference evidence="9 10" key="1">
    <citation type="submission" date="2017-03" db="EMBL/GenBank/DDBJ databases">
        <title>Genome sequence of Geothermobacter sp. EPR-M, Deep-Sea Iron Reducer.</title>
        <authorList>
            <person name="Tully B."/>
            <person name="Savalia P."/>
            <person name="Abuyen K."/>
            <person name="Baughan C."/>
            <person name="Romero E."/>
            <person name="Ronkowski C."/>
            <person name="Torres B."/>
            <person name="Tremblay J."/>
            <person name="Trujillo A."/>
            <person name="Tyler M."/>
            <person name="Perez-Rodriguez I."/>
            <person name="Amend J."/>
        </authorList>
    </citation>
    <scope>NUCLEOTIDE SEQUENCE [LARGE SCALE GENOMIC DNA]</scope>
    <source>
        <strain evidence="9 10">EPR-M</strain>
    </source>
</reference>
<dbReference type="PANTHER" id="PTHR21716">
    <property type="entry name" value="TRANSMEMBRANE PROTEIN"/>
    <property type="match status" value="1"/>
</dbReference>
<comment type="caution">
    <text evidence="9">The sequence shown here is derived from an EMBL/GenBank/DDBJ whole genome shotgun (WGS) entry which is preliminary data.</text>
</comment>
<evidence type="ECO:0000256" key="6">
    <source>
        <dbReference type="ARBA" id="ARBA00022989"/>
    </source>
</evidence>
<comment type="subcellular location">
    <subcellularLocation>
        <location evidence="1">Cell membrane</location>
        <topology evidence="1">Multi-pass membrane protein</topology>
    </subcellularLocation>
</comment>
<dbReference type="STRING" id="1969733.B5V00_09345"/>
<protein>
    <submittedName>
        <fullName evidence="9">AI-2E family transporter</fullName>
    </submittedName>
</protein>
<feature type="transmembrane region" description="Helical" evidence="8">
    <location>
        <begin position="161"/>
        <end position="179"/>
    </location>
</feature>